<evidence type="ECO:0000313" key="4">
    <source>
        <dbReference type="Proteomes" id="UP000009168"/>
    </source>
</evidence>
<keyword evidence="2" id="KW-1133">Transmembrane helix</keyword>
<keyword evidence="2" id="KW-0472">Membrane</keyword>
<evidence type="ECO:0000256" key="2">
    <source>
        <dbReference type="SAM" id="Phobius"/>
    </source>
</evidence>
<feature type="coiled-coil region" evidence="1">
    <location>
        <begin position="957"/>
        <end position="984"/>
    </location>
</feature>
<dbReference type="HOGENOM" id="CLU_013044_1_1_1"/>
<reference evidence="4" key="1">
    <citation type="journal article" date="2006" name="PLoS Biol.">
        <title>Macronuclear genome sequence of the ciliate Tetrahymena thermophila, a model eukaryote.</title>
        <authorList>
            <person name="Eisen J.A."/>
            <person name="Coyne R.S."/>
            <person name="Wu M."/>
            <person name="Wu D."/>
            <person name="Thiagarajan M."/>
            <person name="Wortman J.R."/>
            <person name="Badger J.H."/>
            <person name="Ren Q."/>
            <person name="Amedeo P."/>
            <person name="Jones K.M."/>
            <person name="Tallon L.J."/>
            <person name="Delcher A.L."/>
            <person name="Salzberg S.L."/>
            <person name="Silva J.C."/>
            <person name="Haas B.J."/>
            <person name="Majoros W.H."/>
            <person name="Farzad M."/>
            <person name="Carlton J.M."/>
            <person name="Smith R.K. Jr."/>
            <person name="Garg J."/>
            <person name="Pearlman R.E."/>
            <person name="Karrer K.M."/>
            <person name="Sun L."/>
            <person name="Manning G."/>
            <person name="Elde N.C."/>
            <person name="Turkewitz A.P."/>
            <person name="Asai D.J."/>
            <person name="Wilkes D.E."/>
            <person name="Wang Y."/>
            <person name="Cai H."/>
            <person name="Collins K."/>
            <person name="Stewart B.A."/>
            <person name="Lee S.R."/>
            <person name="Wilamowska K."/>
            <person name="Weinberg Z."/>
            <person name="Ruzzo W.L."/>
            <person name="Wloga D."/>
            <person name="Gaertig J."/>
            <person name="Frankel J."/>
            <person name="Tsao C.-C."/>
            <person name="Gorovsky M.A."/>
            <person name="Keeling P.J."/>
            <person name="Waller R.F."/>
            <person name="Patron N.J."/>
            <person name="Cherry J.M."/>
            <person name="Stover N.A."/>
            <person name="Krieger C.J."/>
            <person name="del Toro C."/>
            <person name="Ryder H.F."/>
            <person name="Williamson S.C."/>
            <person name="Barbeau R.A."/>
            <person name="Hamilton E.P."/>
            <person name="Orias E."/>
        </authorList>
    </citation>
    <scope>NUCLEOTIDE SEQUENCE [LARGE SCALE GENOMIC DNA]</scope>
    <source>
        <strain evidence="4">SB210</strain>
    </source>
</reference>
<gene>
    <name evidence="3" type="ORF">TTHERM_00655390</name>
</gene>
<dbReference type="InParanoid" id="Q22H13"/>
<feature type="transmembrane region" description="Helical" evidence="2">
    <location>
        <begin position="30"/>
        <end position="52"/>
    </location>
</feature>
<evidence type="ECO:0000256" key="1">
    <source>
        <dbReference type="SAM" id="Coils"/>
    </source>
</evidence>
<keyword evidence="2 3" id="KW-0812">Transmembrane</keyword>
<evidence type="ECO:0000313" key="3">
    <source>
        <dbReference type="EMBL" id="EAR84511.3"/>
    </source>
</evidence>
<protein>
    <submittedName>
        <fullName evidence="3">Transmembrane protein, putative</fullName>
    </submittedName>
</protein>
<keyword evidence="4" id="KW-1185">Reference proteome</keyword>
<feature type="transmembrane region" description="Helical" evidence="2">
    <location>
        <begin position="298"/>
        <end position="319"/>
    </location>
</feature>
<proteinExistence type="predicted"/>
<sequence>MLFAKFDLFSQPFLFNLNNNQFKKGTIQGLLLSLGIIGAILAYFIYLTYLFFANKIDPIFRSQNFVTNELIEVPLHEDLVAFKFIESPQYTLEQFQKKMNQTYIIPIATFGFQSQNGYNITFLNITECTNPDLYGYNCLDFSTLANSSLLNSIKNNIFSVITILFYPCPTIDNIKTFAPDNCASQSDIDNFADGAFTSLRLKMFTQQYNTTSKQTQANFKNFQMFPQSDQYILNRQYVQNQITKVKDGFLIQSETEYNAPISYSYENQYFPNDQNPYIQVSIQIEEVIYQTSIQFSTFPSILALVNSAFSLLMFLGIFCRKFANKSILQDFFCVFLQNMHQNLYEEVLKQNNLFQSNSYNTQIETQQNKLIIGQELTEREVFNSLTIPNFITKSREYIEQSQQLQINTTQNEKDEIIESEEGRMQSQPDQQKNNQQFQFKNQAINQNKQIQNYQINEDSKFDNNNLLASSRSDIRNSNEQTYREIFNNSSRRQTGPHRLSIFQNCNQNQQRDVVHNLHSDYNISQKPKIEKTNPIQTQEINLNLSQQNQNIQQSQSQSCQQQDSIKIKTEENKMNEQKKKKMNTIEYYTKKLKVIQDINIFKKFTSINFGYWFSIQKRLKFFKICKKKSEEQEQKKLSLQQKTFIEQQVLRRTIQVLLLSLGIIGAIIAYFIYLAYLFYGNKIDPIFRSQNFFTNELIDVPFHEDLVASRFIHNPNQTLEQLEQEMKKTYIVPIASFAFQSQTGYIYTLLNISKCSNPDLYGYYYLDFSTLANSSLMISINNNIFSVIVILFYPCPTKDNIKTFVPDNCASQNDIDIFANDEFTSFRLKLFTQQYNTTSKQNKVNFKNFQMFPQSDQYILNRQYLQSKIAKGKDSFLMKSESECLMKINQQNPYIQVSIQIEEVIQQTSIQFSTFPQILALANSAQFFDIFWITLQKISKQVNSVGFYLRLLVKYALKSLRRSIENEKDEIIEIEEVINQNKQNQNQQINEDSKFDNNNLLASSRSDIRNSNEQTYLENFNISSRGQIGTFRQNLFQICNQNQQRDVVQNVPAENIVFQKQKIEKINPKENQEINLNFSQQNQNIQQNQSKSCQQQDSIKIKTEQNNKSEQLKKKMNTIEYYIKKLKVIQDINIFKKFTSINFGYWFSIYKRLKFFKICKKKSEEQEQKQLSLQQKTQNQDKRGNYFESQIDILDSTELSCQYIKKFILKCANSKNTQIETQQNKLIIGQEFTERRVHNSFTIPNFITKSREYIEKSQNIQINNAFQNGEDEVIESEEYKKQQQPDQQKNSYSFEFENNVINQNQQINEDSKFDKNNLLASSRSDIKISNEQSYLYSFNSTQRRQIGTFEQNTFQNFNQNQERDIVQSVPAENNVFQKQKVQIVNPKESQEINLNFSQKIQKIQQSQSNSYRQEDSIKIKVEKNKMNEQIKIKMNTIEYYTKNLKVIQDINVFKKFTSINFGYWFSIQKRLKIFKICKKKSKKAELIIKNIYRIISVKEYEYH</sequence>
<dbReference type="KEGG" id="tet:TTHERM_00655390"/>
<accession>Q22H13</accession>
<dbReference type="Proteomes" id="UP000009168">
    <property type="component" value="Unassembled WGS sequence"/>
</dbReference>
<feature type="transmembrane region" description="Helical" evidence="2">
    <location>
        <begin position="656"/>
        <end position="679"/>
    </location>
</feature>
<organism evidence="3 4">
    <name type="scientific">Tetrahymena thermophila (strain SB210)</name>
    <dbReference type="NCBI Taxonomy" id="312017"/>
    <lineage>
        <taxon>Eukaryota</taxon>
        <taxon>Sar</taxon>
        <taxon>Alveolata</taxon>
        <taxon>Ciliophora</taxon>
        <taxon>Intramacronucleata</taxon>
        <taxon>Oligohymenophorea</taxon>
        <taxon>Hymenostomatida</taxon>
        <taxon>Tetrahymenina</taxon>
        <taxon>Tetrahymenidae</taxon>
        <taxon>Tetrahymena</taxon>
    </lineage>
</organism>
<keyword evidence="1" id="KW-0175">Coiled coil</keyword>
<dbReference type="GeneID" id="7832781"/>
<name>Q22H13_TETTS</name>
<dbReference type="EMBL" id="GG662502">
    <property type="protein sequence ID" value="EAR84511.3"/>
    <property type="molecule type" value="Genomic_DNA"/>
</dbReference>
<dbReference type="RefSeq" id="XP_001032174.3">
    <property type="nucleotide sequence ID" value="XM_001032174.3"/>
</dbReference>
<dbReference type="OrthoDB" id="302623at2759"/>